<comment type="pathway">
    <text evidence="3">Protein modification; protein glycosylation.</text>
</comment>
<evidence type="ECO:0000256" key="5">
    <source>
        <dbReference type="ARBA" id="ARBA00022676"/>
    </source>
</evidence>
<reference evidence="14 15" key="1">
    <citation type="submission" date="2018-09" db="EMBL/GenBank/DDBJ databases">
        <title>A high-quality reference genome of wild soybean provides a powerful tool to mine soybean genomes.</title>
        <authorList>
            <person name="Xie M."/>
            <person name="Chung C.Y.L."/>
            <person name="Li M.-W."/>
            <person name="Wong F.-L."/>
            <person name="Chan T.-F."/>
            <person name="Lam H.-M."/>
        </authorList>
    </citation>
    <scope>NUCLEOTIDE SEQUENCE [LARGE SCALE GENOMIC DNA]</scope>
    <source>
        <strain evidence="15">cv. W05</strain>
        <tissue evidence="14">Hypocotyl of etiolated seedlings</tissue>
    </source>
</reference>
<gene>
    <name evidence="14" type="ORF">D0Y65_026374</name>
</gene>
<evidence type="ECO:0000256" key="13">
    <source>
        <dbReference type="RuleBase" id="RU363063"/>
    </source>
</evidence>
<evidence type="ECO:0000256" key="4">
    <source>
        <dbReference type="ARBA" id="ARBA00008661"/>
    </source>
</evidence>
<comment type="similarity">
    <text evidence="4 13">Belongs to the glycosyltransferase 31 family.</text>
</comment>
<keyword evidence="5 13" id="KW-0328">Glycosyltransferase</keyword>
<comment type="cofactor">
    <cofactor evidence="1 13">
        <name>Mn(2+)</name>
        <dbReference type="ChEBI" id="CHEBI:29035"/>
    </cofactor>
</comment>
<evidence type="ECO:0000256" key="1">
    <source>
        <dbReference type="ARBA" id="ARBA00001936"/>
    </source>
</evidence>
<evidence type="ECO:0000256" key="8">
    <source>
        <dbReference type="ARBA" id="ARBA00022968"/>
    </source>
</evidence>
<dbReference type="PANTHER" id="PTHR11214:SF286">
    <property type="entry name" value="HYDROXYPROLINE O-GALACTOSYLTRANSFERASE GALT4"/>
    <property type="match status" value="1"/>
</dbReference>
<dbReference type="InterPro" id="IPR002659">
    <property type="entry name" value="Glyco_trans_31"/>
</dbReference>
<evidence type="ECO:0000256" key="12">
    <source>
        <dbReference type="ARBA" id="ARBA00023211"/>
    </source>
</evidence>
<accession>A0A445IJP3</accession>
<dbReference type="EC" id="2.4.1.-" evidence="13"/>
<comment type="caution">
    <text evidence="14">The sequence shown here is derived from an EMBL/GenBank/DDBJ whole genome shotgun (WGS) entry which is preliminary data.</text>
</comment>
<dbReference type="UniPathway" id="UPA00378"/>
<organism evidence="14 15">
    <name type="scientific">Glycine soja</name>
    <name type="common">Wild soybean</name>
    <dbReference type="NCBI Taxonomy" id="3848"/>
    <lineage>
        <taxon>Eukaryota</taxon>
        <taxon>Viridiplantae</taxon>
        <taxon>Streptophyta</taxon>
        <taxon>Embryophyta</taxon>
        <taxon>Tracheophyta</taxon>
        <taxon>Spermatophyta</taxon>
        <taxon>Magnoliopsida</taxon>
        <taxon>eudicotyledons</taxon>
        <taxon>Gunneridae</taxon>
        <taxon>Pentapetalae</taxon>
        <taxon>rosids</taxon>
        <taxon>fabids</taxon>
        <taxon>Fabales</taxon>
        <taxon>Fabaceae</taxon>
        <taxon>Papilionoideae</taxon>
        <taxon>50 kb inversion clade</taxon>
        <taxon>NPAAA clade</taxon>
        <taxon>indigoferoid/millettioid clade</taxon>
        <taxon>Phaseoleae</taxon>
        <taxon>Glycine</taxon>
        <taxon>Glycine subgen. Soja</taxon>
    </lineage>
</organism>
<evidence type="ECO:0000256" key="2">
    <source>
        <dbReference type="ARBA" id="ARBA00004323"/>
    </source>
</evidence>
<keyword evidence="6 14" id="KW-0808">Transferase</keyword>
<evidence type="ECO:0000256" key="7">
    <source>
        <dbReference type="ARBA" id="ARBA00022692"/>
    </source>
</evidence>
<keyword evidence="12 13" id="KW-0464">Manganese</keyword>
<name>A0A445IJP3_GLYSO</name>
<keyword evidence="8" id="KW-0735">Signal-anchor</keyword>
<sequence>MENRSFDHVLGWLKSSWPNIDNESNPLFVSSPSSPTIPLTDINGPTSTSILATPSRPSMSKSSDPTTPFHALFHMREFRREEMKRHSKVARMLKDLSLRCQEEFTTTVSVQRNESTEYKQEINAKLKREGEIFGVIVIVPYLDNYDLVLLKTMAICEYGVHTISAVMKGDDDTFVRVDAVIDEARKVPDGTSFYIRNINYYHKPFRYGKCTVTYEGGGDAIASIYETTWDIVDPRAMDQIK</sequence>
<dbReference type="PANTHER" id="PTHR11214">
    <property type="entry name" value="BETA-1,3-N-ACETYLGLUCOSAMINYLTRANSFERASE"/>
    <property type="match status" value="1"/>
</dbReference>
<proteinExistence type="inferred from homology"/>
<keyword evidence="11" id="KW-0472">Membrane</keyword>
<keyword evidence="9" id="KW-1133">Transmembrane helix</keyword>
<dbReference type="AlphaFoldDB" id="A0A445IJP3"/>
<evidence type="ECO:0000256" key="11">
    <source>
        <dbReference type="ARBA" id="ARBA00023136"/>
    </source>
</evidence>
<dbReference type="GO" id="GO:1990714">
    <property type="term" value="F:hydroxyproline O-galactosyltransferase activity"/>
    <property type="evidence" value="ECO:0007669"/>
    <property type="project" value="TreeGrafter"/>
</dbReference>
<dbReference type="EMBL" id="QZWG01000010">
    <property type="protein sequence ID" value="RZB86280.1"/>
    <property type="molecule type" value="Genomic_DNA"/>
</dbReference>
<evidence type="ECO:0000313" key="15">
    <source>
        <dbReference type="Proteomes" id="UP000289340"/>
    </source>
</evidence>
<evidence type="ECO:0000256" key="10">
    <source>
        <dbReference type="ARBA" id="ARBA00023034"/>
    </source>
</evidence>
<dbReference type="Pfam" id="PF01762">
    <property type="entry name" value="Galactosyl_T"/>
    <property type="match status" value="1"/>
</dbReference>
<keyword evidence="15" id="KW-1185">Reference proteome</keyword>
<evidence type="ECO:0000256" key="9">
    <source>
        <dbReference type="ARBA" id="ARBA00022989"/>
    </source>
</evidence>
<keyword evidence="7" id="KW-0812">Transmembrane</keyword>
<evidence type="ECO:0000256" key="6">
    <source>
        <dbReference type="ARBA" id="ARBA00022679"/>
    </source>
</evidence>
<comment type="subcellular location">
    <subcellularLocation>
        <location evidence="2 13">Golgi apparatus membrane</location>
        <topology evidence="2 13">Single-pass type II membrane protein</topology>
    </subcellularLocation>
</comment>
<keyword evidence="10 13" id="KW-0333">Golgi apparatus</keyword>
<evidence type="ECO:0000256" key="3">
    <source>
        <dbReference type="ARBA" id="ARBA00004922"/>
    </source>
</evidence>
<protein>
    <recommendedName>
        <fullName evidence="13">Hexosyltransferase</fullName>
        <ecNumber evidence="13">2.4.1.-</ecNumber>
    </recommendedName>
</protein>
<evidence type="ECO:0000313" key="14">
    <source>
        <dbReference type="EMBL" id="RZB86280.1"/>
    </source>
</evidence>
<dbReference type="GO" id="GO:0000139">
    <property type="term" value="C:Golgi membrane"/>
    <property type="evidence" value="ECO:0007669"/>
    <property type="project" value="UniProtKB-SubCell"/>
</dbReference>
<dbReference type="Proteomes" id="UP000289340">
    <property type="component" value="Chromosome 10"/>
</dbReference>